<reference evidence="1 2" key="1">
    <citation type="submission" date="2016-04" db="EMBL/GenBank/DDBJ databases">
        <title>ATOL: Assembling a taxonomically balanced genome-scale reconstruction of the evolutionary history of the Enterobacteriaceae.</title>
        <authorList>
            <person name="Plunkett G.III."/>
            <person name="Neeno-Eckwall E.C."/>
            <person name="Glasner J.D."/>
            <person name="Perna N.T."/>
        </authorList>
    </citation>
    <scope>NUCLEOTIDE SEQUENCE [LARGE SCALE GENOMIC DNA]</scope>
    <source>
        <strain evidence="1 2">ATCC 51603</strain>
    </source>
</reference>
<protein>
    <recommendedName>
        <fullName evidence="3">DUF3085 domain-containing protein</fullName>
    </recommendedName>
</protein>
<dbReference type="AlphaFoldDB" id="A0A1B7JQZ3"/>
<proteinExistence type="predicted"/>
<name>A0A1B7JQZ3_9ENTR</name>
<dbReference type="RefSeq" id="WP_064546786.1">
    <property type="nucleotide sequence ID" value="NZ_LXEU01000065.1"/>
</dbReference>
<keyword evidence="2" id="KW-1185">Reference proteome</keyword>
<organism evidence="1 2">
    <name type="scientific">Kluyvera georgiana ATCC 51603</name>
    <dbReference type="NCBI Taxonomy" id="1354264"/>
    <lineage>
        <taxon>Bacteria</taxon>
        <taxon>Pseudomonadati</taxon>
        <taxon>Pseudomonadota</taxon>
        <taxon>Gammaproteobacteria</taxon>
        <taxon>Enterobacterales</taxon>
        <taxon>Enterobacteriaceae</taxon>
        <taxon>Kluyvera</taxon>
    </lineage>
</organism>
<accession>A0A1B7JQZ3</accession>
<dbReference type="Proteomes" id="UP000078386">
    <property type="component" value="Unassembled WGS sequence"/>
</dbReference>
<gene>
    <name evidence="1" type="ORF">M989_03148</name>
</gene>
<dbReference type="Pfam" id="PF11284">
    <property type="entry name" value="DUF3085"/>
    <property type="match status" value="1"/>
</dbReference>
<evidence type="ECO:0000313" key="2">
    <source>
        <dbReference type="Proteomes" id="UP000078386"/>
    </source>
</evidence>
<evidence type="ECO:0008006" key="3">
    <source>
        <dbReference type="Google" id="ProtNLM"/>
    </source>
</evidence>
<dbReference type="InterPro" id="IPR021436">
    <property type="entry name" value="DUF3085"/>
</dbReference>
<comment type="caution">
    <text evidence="1">The sequence shown here is derived from an EMBL/GenBank/DDBJ whole genome shotgun (WGS) entry which is preliminary data.</text>
</comment>
<dbReference type="EMBL" id="LXEU01000065">
    <property type="protein sequence ID" value="OAT50329.1"/>
    <property type="molecule type" value="Genomic_DNA"/>
</dbReference>
<evidence type="ECO:0000313" key="1">
    <source>
        <dbReference type="EMBL" id="OAT50329.1"/>
    </source>
</evidence>
<sequence>MLFFDNKDLTNVLLAARMQGGQLHLAKDEGVYLMPATGAWQGNDPVPRIAYATGCHPQKNEDWYDTARLLAGGDDFIESLSISDAVATSVLSGRTDLRILITDTQIQVLTAAADRVKVAQYRQKADQLLASAVCHFNACVGPDELCRWRENAVRLLKQAAFISCKRAKPEDHQTFLNACGRLQARLSQVTPQGALRITGR</sequence>
<dbReference type="PATRIC" id="fig|1354264.4.peg.3283"/>